<feature type="domain" description="PpiC" evidence="4">
    <location>
        <begin position="277"/>
        <end position="387"/>
    </location>
</feature>
<name>A0A0Q4B669_9BACT</name>
<evidence type="ECO:0000313" key="5">
    <source>
        <dbReference type="EMBL" id="KQM09413.1"/>
    </source>
</evidence>
<dbReference type="Proteomes" id="UP000054172">
    <property type="component" value="Unassembled WGS sequence"/>
</dbReference>
<dbReference type="PANTHER" id="PTHR47637:SF1">
    <property type="entry name" value="CHAPERONE SURA"/>
    <property type="match status" value="1"/>
</dbReference>
<reference evidence="5" key="1">
    <citation type="submission" date="2015-08" db="EMBL/GenBank/DDBJ databases">
        <title>Candidatus Bacteriodes Periocalifornicus.</title>
        <authorList>
            <person name="McLean J.S."/>
            <person name="Kelley S."/>
        </authorList>
    </citation>
    <scope>NUCLEOTIDE SEQUENCE [LARGE SCALE GENOMIC DNA]</scope>
    <source>
        <strain evidence="5">12B</strain>
    </source>
</reference>
<dbReference type="InterPro" id="IPR046357">
    <property type="entry name" value="PPIase_dom_sf"/>
</dbReference>
<proteinExistence type="predicted"/>
<sequence length="454" mass="51818">MCKFQPVLLRTLAIGWLLALASFAHAQLVDGTVATVGTRMILRSDLEMELLRMKMQGNTTTAADICPVLENLLIHDLLLDQADLDSVTTDLGRVNQEVDQRISYFIMQTGSEAELERQYGRSIRDIKREMRELIGEQQRAEHVRSQLVKGVKITPSAVEGFYRKQVPDSLPTVPERYVLRQIVLNPISSADAEYAVKERLIGLRERILKGERFSTLAMAYSEDRSSAAKGGEMDYLPRESFVKAFADVAFSLQDGQVSQIVKTEYGYHIIQMVGRKGNMAKVRHILLKPNYTSDVIATTVARLDSVRTEILNDSITFEDAAAVYSDDKDTRLNGGLMTDQQSGAAKLQKETMVPVDYYEVRKLKDGQITQAFESRDRLGNVVVKIIKLERTIPSHRVNLTEDYADVQQLAKRQEEQKLMARWIQRKQQSIYMRIDKKFADCKFQYPYWKEKMAE</sequence>
<keyword evidence="6" id="KW-1185">Reference proteome</keyword>
<keyword evidence="2" id="KW-0697">Rotamase</keyword>
<evidence type="ECO:0000256" key="3">
    <source>
        <dbReference type="SAM" id="SignalP"/>
    </source>
</evidence>
<evidence type="ECO:0000256" key="2">
    <source>
        <dbReference type="PROSITE-ProRule" id="PRU00278"/>
    </source>
</evidence>
<dbReference type="SUPFAM" id="SSF54534">
    <property type="entry name" value="FKBP-like"/>
    <property type="match status" value="2"/>
</dbReference>
<dbReference type="STRING" id="1702214.AL399_01690"/>
<feature type="chain" id="PRO_5007784218" description="PpiC domain-containing protein" evidence="3">
    <location>
        <begin position="27"/>
        <end position="454"/>
    </location>
</feature>
<gene>
    <name evidence="5" type="ORF">AL399_01690</name>
</gene>
<feature type="signal peptide" evidence="3">
    <location>
        <begin position="1"/>
        <end position="26"/>
    </location>
</feature>
<dbReference type="PANTHER" id="PTHR47637">
    <property type="entry name" value="CHAPERONE SURA"/>
    <property type="match status" value="1"/>
</dbReference>
<dbReference type="SUPFAM" id="SSF109998">
    <property type="entry name" value="Triger factor/SurA peptide-binding domain-like"/>
    <property type="match status" value="1"/>
</dbReference>
<accession>A0A0Q4B669</accession>
<dbReference type="InterPro" id="IPR027304">
    <property type="entry name" value="Trigger_fact/SurA_dom_sf"/>
</dbReference>
<dbReference type="GO" id="GO:0003755">
    <property type="term" value="F:peptidyl-prolyl cis-trans isomerase activity"/>
    <property type="evidence" value="ECO:0007669"/>
    <property type="project" value="UniProtKB-KW"/>
</dbReference>
<dbReference type="AlphaFoldDB" id="A0A0Q4B669"/>
<evidence type="ECO:0000256" key="1">
    <source>
        <dbReference type="ARBA" id="ARBA00022729"/>
    </source>
</evidence>
<dbReference type="Gene3D" id="3.10.50.40">
    <property type="match status" value="2"/>
</dbReference>
<keyword evidence="1 3" id="KW-0732">Signal</keyword>
<protein>
    <recommendedName>
        <fullName evidence="4">PpiC domain-containing protein</fullName>
    </recommendedName>
</protein>
<evidence type="ECO:0000259" key="4">
    <source>
        <dbReference type="PROSITE" id="PS50198"/>
    </source>
</evidence>
<dbReference type="InterPro" id="IPR000297">
    <property type="entry name" value="PPIase_PpiC"/>
</dbReference>
<dbReference type="EMBL" id="LIIK01000005">
    <property type="protein sequence ID" value="KQM09413.1"/>
    <property type="molecule type" value="Genomic_DNA"/>
</dbReference>
<comment type="caution">
    <text evidence="5">The sequence shown here is derived from an EMBL/GenBank/DDBJ whole genome shotgun (WGS) entry which is preliminary data.</text>
</comment>
<feature type="domain" description="PpiC" evidence="4">
    <location>
        <begin position="174"/>
        <end position="274"/>
    </location>
</feature>
<evidence type="ECO:0000313" key="6">
    <source>
        <dbReference type="Proteomes" id="UP000054172"/>
    </source>
</evidence>
<dbReference type="PATRIC" id="fig|1702214.3.peg.2113"/>
<dbReference type="Pfam" id="PF00639">
    <property type="entry name" value="Rotamase"/>
    <property type="match status" value="2"/>
</dbReference>
<organism evidence="5 6">
    <name type="scientific">Candidatus [Bacteroides] periocalifornicus</name>
    <dbReference type="NCBI Taxonomy" id="1702214"/>
    <lineage>
        <taxon>Bacteria</taxon>
        <taxon>Pseudomonadati</taxon>
        <taxon>Bacteroidota</taxon>
    </lineage>
</organism>
<dbReference type="PROSITE" id="PS50198">
    <property type="entry name" value="PPIC_PPIASE_2"/>
    <property type="match status" value="2"/>
</dbReference>
<dbReference type="InterPro" id="IPR050280">
    <property type="entry name" value="OMP_Chaperone_SurA"/>
</dbReference>
<keyword evidence="2" id="KW-0413">Isomerase</keyword>